<dbReference type="InterPro" id="IPR029058">
    <property type="entry name" value="AB_hydrolase_fold"/>
</dbReference>
<evidence type="ECO:0000313" key="6">
    <source>
        <dbReference type="EMBL" id="KAL2830614.1"/>
    </source>
</evidence>
<evidence type="ECO:0000259" key="4">
    <source>
        <dbReference type="Pfam" id="PF00561"/>
    </source>
</evidence>
<dbReference type="EMBL" id="JBFXLS010000012">
    <property type="protein sequence ID" value="KAL2830614.1"/>
    <property type="molecule type" value="Genomic_DNA"/>
</dbReference>
<organism evidence="6 7">
    <name type="scientific">Aspergillus cavernicola</name>
    <dbReference type="NCBI Taxonomy" id="176166"/>
    <lineage>
        <taxon>Eukaryota</taxon>
        <taxon>Fungi</taxon>
        <taxon>Dikarya</taxon>
        <taxon>Ascomycota</taxon>
        <taxon>Pezizomycotina</taxon>
        <taxon>Eurotiomycetes</taxon>
        <taxon>Eurotiomycetidae</taxon>
        <taxon>Eurotiales</taxon>
        <taxon>Aspergillaceae</taxon>
        <taxon>Aspergillus</taxon>
        <taxon>Aspergillus subgen. Nidulantes</taxon>
    </lineage>
</organism>
<reference evidence="6 7" key="1">
    <citation type="submission" date="2024-07" db="EMBL/GenBank/DDBJ databases">
        <title>Section-level genome sequencing and comparative genomics of Aspergillus sections Usti and Cavernicolus.</title>
        <authorList>
            <consortium name="Lawrence Berkeley National Laboratory"/>
            <person name="Nybo J.L."/>
            <person name="Vesth T.C."/>
            <person name="Theobald S."/>
            <person name="Frisvad J.C."/>
            <person name="Larsen T.O."/>
            <person name="Kjaerboelling I."/>
            <person name="Rothschild-Mancinelli K."/>
            <person name="Lyhne E.K."/>
            <person name="Kogle M.E."/>
            <person name="Barry K."/>
            <person name="Clum A."/>
            <person name="Na H."/>
            <person name="Ledsgaard L."/>
            <person name="Lin J."/>
            <person name="Lipzen A."/>
            <person name="Kuo A."/>
            <person name="Riley R."/>
            <person name="Mondo S."/>
            <person name="LaButti K."/>
            <person name="Haridas S."/>
            <person name="Pangalinan J."/>
            <person name="Salamov A.A."/>
            <person name="Simmons B.A."/>
            <person name="Magnuson J.K."/>
            <person name="Chen J."/>
            <person name="Drula E."/>
            <person name="Henrissat B."/>
            <person name="Wiebenga A."/>
            <person name="Lubbers R.J."/>
            <person name="Gomes A.C."/>
            <person name="Makela M.R."/>
            <person name="Stajich J."/>
            <person name="Grigoriev I.V."/>
            <person name="Mortensen U.H."/>
            <person name="De vries R.P."/>
            <person name="Baker S.E."/>
            <person name="Andersen M.R."/>
        </authorList>
    </citation>
    <scope>NUCLEOTIDE SEQUENCE [LARGE SCALE GENOMIC DNA]</scope>
    <source>
        <strain evidence="6 7">CBS 600.67</strain>
    </source>
</reference>
<evidence type="ECO:0000256" key="2">
    <source>
        <dbReference type="ARBA" id="ARBA00022801"/>
    </source>
</evidence>
<dbReference type="InterPro" id="IPR000073">
    <property type="entry name" value="AB_hydrolase_1"/>
</dbReference>
<name>A0ABR4ISA4_9EURO</name>
<dbReference type="Pfam" id="PF00561">
    <property type="entry name" value="Abhydrolase_1"/>
    <property type="match status" value="1"/>
</dbReference>
<evidence type="ECO:0000259" key="5">
    <source>
        <dbReference type="Pfam" id="PF08386"/>
    </source>
</evidence>
<dbReference type="GO" id="GO:0016787">
    <property type="term" value="F:hydrolase activity"/>
    <property type="evidence" value="ECO:0007669"/>
    <property type="project" value="UniProtKB-KW"/>
</dbReference>
<gene>
    <name evidence="6" type="ORF">BDW59DRAFT_158516</name>
</gene>
<accession>A0ABR4ISA4</accession>
<feature type="domain" description="AB hydrolase-1" evidence="4">
    <location>
        <begin position="75"/>
        <end position="243"/>
    </location>
</feature>
<dbReference type="SUPFAM" id="SSF53474">
    <property type="entry name" value="alpha/beta-Hydrolases"/>
    <property type="match status" value="1"/>
</dbReference>
<comment type="similarity">
    <text evidence="1">Belongs to the peptidase S33 family.</text>
</comment>
<protein>
    <submittedName>
        <fullName evidence="6">Alpha/Beta hydrolase protein</fullName>
    </submittedName>
</protein>
<comment type="caution">
    <text evidence="6">The sequence shown here is derived from an EMBL/GenBank/DDBJ whole genome shotgun (WGS) entry which is preliminary data.</text>
</comment>
<keyword evidence="7" id="KW-1185">Reference proteome</keyword>
<dbReference type="InterPro" id="IPR051601">
    <property type="entry name" value="Serine_prot/Carboxylest_S33"/>
</dbReference>
<dbReference type="Gene3D" id="3.40.50.1820">
    <property type="entry name" value="alpha/beta hydrolase"/>
    <property type="match status" value="2"/>
</dbReference>
<feature type="chain" id="PRO_5046031568" evidence="3">
    <location>
        <begin position="23"/>
        <end position="578"/>
    </location>
</feature>
<keyword evidence="2 6" id="KW-0378">Hydrolase</keyword>
<dbReference type="Proteomes" id="UP001610335">
    <property type="component" value="Unassembled WGS sequence"/>
</dbReference>
<feature type="domain" description="Peptidase S33 tripeptidyl aminopeptidase-like C-terminal" evidence="5">
    <location>
        <begin position="454"/>
        <end position="525"/>
    </location>
</feature>
<dbReference type="PANTHER" id="PTHR43248">
    <property type="entry name" value="2-SUCCINYL-6-HYDROXY-2,4-CYCLOHEXADIENE-1-CARBOXYLATE SYNTHASE"/>
    <property type="match status" value="1"/>
</dbReference>
<evidence type="ECO:0000313" key="7">
    <source>
        <dbReference type="Proteomes" id="UP001610335"/>
    </source>
</evidence>
<proteinExistence type="inferred from homology"/>
<dbReference type="PANTHER" id="PTHR43248:SF22">
    <property type="entry name" value="AB HYDROLASE-1 DOMAIN-CONTAINING PROTEIN"/>
    <property type="match status" value="1"/>
</dbReference>
<dbReference type="InterPro" id="IPR013595">
    <property type="entry name" value="Pept_S33_TAP-like_C"/>
</dbReference>
<dbReference type="Pfam" id="PF08386">
    <property type="entry name" value="Abhydrolase_4"/>
    <property type="match status" value="1"/>
</dbReference>
<sequence length="578" mass="62314">MPTQWSPKLYLVGCLQITLTLATLQWSPCASNPALDCTTLEVPLEYAEPKNRALAYIPLARYKATVPQSQRKGSLLTNPGGPGSSGIEFIQNGAGEGISNVTDGFYDIVSWDPRGVGSARPLLQCFDTAGEEADASNAFPAAAEVEYSQFRNQSYMPSYYAAMQEYDSSMGQLADACAEHNSSALYTSSAAYVVRDMAAIIDALEGTHNAKLNYWGLSYGTIFGAEFIQTYPERVGKVVFDGVFDAAANAQPYTSQLPRDELNVRDAINDLATLCTQAGPDGCALIQDPGNRTTTNLTTRIANLQASLYESPMEVSDGSWSITVGTFSFFMYSFLKLPTTWSVVASALSSLEKGDTDLFVSLLTGATTTSAINETAPGTASLAGWPIQCTDNAPSSHTELSEVARLFLNISLTEETPWLNADLSTLSFCRNFPDTRPRVPNLGASKLTTMETNDILTEHDTPVLIVNALHDPTTPVNSAQVLHRWLPTSSQLVTRQGPGHTTISLASLGLVQAIRGYFLEGDLPTKMEMHEVSQMVFSSEIAADTTTPAPVFNGTYSQADMVLLESTSSIFLAFMGLP</sequence>
<keyword evidence="3" id="KW-0732">Signal</keyword>
<feature type="signal peptide" evidence="3">
    <location>
        <begin position="1"/>
        <end position="22"/>
    </location>
</feature>
<evidence type="ECO:0000256" key="3">
    <source>
        <dbReference type="SAM" id="SignalP"/>
    </source>
</evidence>
<evidence type="ECO:0000256" key="1">
    <source>
        <dbReference type="ARBA" id="ARBA00010088"/>
    </source>
</evidence>